<dbReference type="PANTHER" id="PTHR35610">
    <property type="entry name" value="3-ISOPROPYLMALATE DEHYDRATASE-RELATED"/>
    <property type="match status" value="1"/>
</dbReference>
<dbReference type="Proteomes" id="UP001321018">
    <property type="component" value="Unassembled WGS sequence"/>
</dbReference>
<sequence>MSTSPTFDVVAPDDYRCETLVLGLSNPGFAGVTATEYLSRHLACEEIGHVESGTIPAITPFVDGAPRNHTRIYDVRETPLALVVGELFVPVWAASSFVDALLEWTDRAGIDEIAVPYGVPYPHGPDEHDVFTVATESFHDRRLESHDGRGLRGGVLDGIVGDLIARSLNGDAPSTGAFVTPVHPPGPDLEAVLRLIDVFEAVYGIDVDEGELRRQSEELQQYFAALAERVDAIGEDSGRPRDYPIDRSYM</sequence>
<reference evidence="1 3" key="1">
    <citation type="submission" date="2022-09" db="EMBL/GenBank/DDBJ databases">
        <title>Enrichment on poylsaccharides allowed isolation of novel metabolic and taxonomic groups of Haloarchaea.</title>
        <authorList>
            <person name="Sorokin D.Y."/>
            <person name="Elcheninov A.G."/>
            <person name="Khizhniak T.V."/>
            <person name="Kolganova T.V."/>
            <person name="Kublanov I.V."/>
        </authorList>
    </citation>
    <scope>NUCLEOTIDE SEQUENCE</scope>
    <source>
        <strain evidence="2 3">AArc-m2/3/4</strain>
        <strain evidence="1">AArc-xg1-1</strain>
    </source>
</reference>
<evidence type="ECO:0000313" key="2">
    <source>
        <dbReference type="EMBL" id="MCU4971212.1"/>
    </source>
</evidence>
<name>A0AAP2Z069_9EURY</name>
<dbReference type="EMBL" id="JAOPKA010000006">
    <property type="protein sequence ID" value="MCU4742078.1"/>
    <property type="molecule type" value="Genomic_DNA"/>
</dbReference>
<organism evidence="1 4">
    <name type="scientific">Natronoglomus mannanivorans</name>
    <dbReference type="NCBI Taxonomy" id="2979990"/>
    <lineage>
        <taxon>Archaea</taxon>
        <taxon>Methanobacteriati</taxon>
        <taxon>Methanobacteriota</taxon>
        <taxon>Stenosarchaea group</taxon>
        <taxon>Halobacteria</taxon>
        <taxon>Halobacteriales</taxon>
        <taxon>Natrialbaceae</taxon>
        <taxon>Natronoglomus</taxon>
    </lineage>
</organism>
<evidence type="ECO:0000313" key="3">
    <source>
        <dbReference type="Proteomes" id="UP001320972"/>
    </source>
</evidence>
<dbReference type="InterPro" id="IPR038389">
    <property type="entry name" value="PSMG2_sf"/>
</dbReference>
<accession>A0AAP2Z069</accession>
<dbReference type="RefSeq" id="WP_338003912.1">
    <property type="nucleotide sequence ID" value="NZ_JAOPKA010000006.1"/>
</dbReference>
<gene>
    <name evidence="2" type="ORF">OB955_00470</name>
    <name evidence="1" type="ORF">OB960_11785</name>
</gene>
<dbReference type="PANTHER" id="PTHR35610:SF3">
    <property type="entry name" value="PROTEASOME ASSEMBLY CHAPERONE FAMILY PROTEIN"/>
    <property type="match status" value="1"/>
</dbReference>
<dbReference type="Proteomes" id="UP001320972">
    <property type="component" value="Unassembled WGS sequence"/>
</dbReference>
<dbReference type="Gene3D" id="3.40.50.10900">
    <property type="entry name" value="PAC-like subunit"/>
    <property type="match status" value="1"/>
</dbReference>
<keyword evidence="3" id="KW-1185">Reference proteome</keyword>
<protein>
    <submittedName>
        <fullName evidence="1">PAC2 family protein</fullName>
    </submittedName>
</protein>
<proteinExistence type="predicted"/>
<dbReference type="SUPFAM" id="SSF159659">
    <property type="entry name" value="Cgl1923-like"/>
    <property type="match status" value="1"/>
</dbReference>
<dbReference type="Pfam" id="PF09754">
    <property type="entry name" value="PAC2"/>
    <property type="match status" value="1"/>
</dbReference>
<dbReference type="AlphaFoldDB" id="A0AAP2Z069"/>
<dbReference type="InterPro" id="IPR019151">
    <property type="entry name" value="Proteasome_assmbl_chaperone_2"/>
</dbReference>
<evidence type="ECO:0000313" key="1">
    <source>
        <dbReference type="EMBL" id="MCU4742078.1"/>
    </source>
</evidence>
<dbReference type="EMBL" id="JAOPKB010000001">
    <property type="protein sequence ID" value="MCU4971212.1"/>
    <property type="molecule type" value="Genomic_DNA"/>
</dbReference>
<comment type="caution">
    <text evidence="1">The sequence shown here is derived from an EMBL/GenBank/DDBJ whole genome shotgun (WGS) entry which is preliminary data.</text>
</comment>
<evidence type="ECO:0000313" key="4">
    <source>
        <dbReference type="Proteomes" id="UP001321018"/>
    </source>
</evidence>